<keyword evidence="1" id="KW-0812">Transmembrane</keyword>
<keyword evidence="1" id="KW-0472">Membrane</keyword>
<keyword evidence="1" id="KW-1133">Transmembrane helix</keyword>
<dbReference type="EMBL" id="JAAGME010000743">
    <property type="protein sequence ID" value="NEB68849.1"/>
    <property type="molecule type" value="Genomic_DNA"/>
</dbReference>
<dbReference type="Proteomes" id="UP000471648">
    <property type="component" value="Unassembled WGS sequence"/>
</dbReference>
<name>A0A6N9VCU5_STRMI</name>
<comment type="caution">
    <text evidence="2">The sequence shown here is derived from an EMBL/GenBank/DDBJ whole genome shotgun (WGS) entry which is preliminary data.</text>
</comment>
<evidence type="ECO:0000256" key="1">
    <source>
        <dbReference type="SAM" id="Phobius"/>
    </source>
</evidence>
<accession>A0A6N9VCU5</accession>
<reference evidence="2 3" key="1">
    <citation type="submission" date="2020-01" db="EMBL/GenBank/DDBJ databases">
        <title>Insect and environment-associated Actinomycetes.</title>
        <authorList>
            <person name="Currrie C."/>
            <person name="Chevrette M."/>
            <person name="Carlson C."/>
            <person name="Stubbendieck R."/>
            <person name="Wendt-Pienkowski E."/>
        </authorList>
    </citation>
    <scope>NUCLEOTIDE SEQUENCE [LARGE SCALE GENOMIC DNA]</scope>
    <source>
        <strain evidence="2 3">SID14438</strain>
    </source>
</reference>
<evidence type="ECO:0000313" key="2">
    <source>
        <dbReference type="EMBL" id="NEB68849.1"/>
    </source>
</evidence>
<feature type="non-terminal residue" evidence="2">
    <location>
        <position position="1"/>
    </location>
</feature>
<evidence type="ECO:0000313" key="3">
    <source>
        <dbReference type="Proteomes" id="UP000471648"/>
    </source>
</evidence>
<feature type="transmembrane region" description="Helical" evidence="1">
    <location>
        <begin position="16"/>
        <end position="35"/>
    </location>
</feature>
<sequence length="64" mass="6775">AHPGGSLFHAAGRDELFLTAAALLMTTVLLAGLLVRQKSGWFRLGFDGWTLVVVYAGTMVTLGV</sequence>
<protein>
    <submittedName>
        <fullName evidence="2">Cation transporter</fullName>
    </submittedName>
</protein>
<organism evidence="2 3">
    <name type="scientific">Streptomyces microflavus</name>
    <name type="common">Streptomyces lipmanii</name>
    <dbReference type="NCBI Taxonomy" id="1919"/>
    <lineage>
        <taxon>Bacteria</taxon>
        <taxon>Bacillati</taxon>
        <taxon>Actinomycetota</taxon>
        <taxon>Actinomycetes</taxon>
        <taxon>Kitasatosporales</taxon>
        <taxon>Streptomycetaceae</taxon>
        <taxon>Streptomyces</taxon>
    </lineage>
</organism>
<gene>
    <name evidence="2" type="ORF">G3I39_17575</name>
</gene>
<proteinExistence type="predicted"/>
<dbReference type="AlphaFoldDB" id="A0A6N9VCU5"/>